<dbReference type="EMBL" id="JAVIPQ010000240">
    <property type="protein sequence ID" value="MDQ9556776.1"/>
    <property type="molecule type" value="Genomic_DNA"/>
</dbReference>
<name>A0ABD5BJ94_SERMA</name>
<protein>
    <submittedName>
        <fullName evidence="1">Fimbria/pilus outer membrane usher protein</fullName>
    </submittedName>
</protein>
<dbReference type="InterPro" id="IPR000015">
    <property type="entry name" value="Fimb_usher"/>
</dbReference>
<dbReference type="Pfam" id="PF00577">
    <property type="entry name" value="Usher"/>
    <property type="match status" value="1"/>
</dbReference>
<dbReference type="Proteomes" id="UP001234811">
    <property type="component" value="Unassembled WGS sequence"/>
</dbReference>
<evidence type="ECO:0000313" key="1">
    <source>
        <dbReference type="EMBL" id="MDQ9556776.1"/>
    </source>
</evidence>
<sequence length="235" mass="25302">TLSRYFDVGRFKNLALSLSAYRNRYNERNDDGMYLSLPWGNGATLSYNATLNRNDNTHRASYYDRLDGRSNYQLSAGGSRSGANLSGYYTRDSDMARVTANAGYQQDRYSAFGLSAQGGMTLTAEGGALHRSNLPGGTRLLLDTEGVGGVPVRGYGSVAATNRWGKAVVADVNSYYRNKASIDLDELGDSAEAIKSVVQATLTEGAIGYRKFEVIAGEKAMAVIKLADGSEPPFG</sequence>
<feature type="non-terminal residue" evidence="1">
    <location>
        <position position="235"/>
    </location>
</feature>
<evidence type="ECO:0000313" key="2">
    <source>
        <dbReference type="Proteomes" id="UP001234811"/>
    </source>
</evidence>
<gene>
    <name evidence="1" type="ORF">RF091_14800</name>
</gene>
<reference evidence="1 2" key="1">
    <citation type="submission" date="2023-07" db="EMBL/GenBank/DDBJ databases">
        <title>Pathogens genome sequencing project 196.</title>
        <authorList>
            <person name="Cao X."/>
        </authorList>
    </citation>
    <scope>NUCLEOTIDE SEQUENCE [LARGE SCALE GENOMIC DNA]</scope>
    <source>
        <strain evidence="1 2">SM41</strain>
    </source>
</reference>
<dbReference type="RefSeq" id="WP_309213059.1">
    <property type="nucleotide sequence ID" value="NZ_JAVIPQ010000240.1"/>
</dbReference>
<dbReference type="Gene3D" id="2.60.40.2610">
    <property type="entry name" value="Outer membrane usher protein FimD, plug domain"/>
    <property type="match status" value="1"/>
</dbReference>
<dbReference type="PANTHER" id="PTHR30451">
    <property type="entry name" value="OUTER MEMBRANE USHER PROTEIN"/>
    <property type="match status" value="1"/>
</dbReference>
<proteinExistence type="predicted"/>
<feature type="non-terminal residue" evidence="1">
    <location>
        <position position="1"/>
    </location>
</feature>
<dbReference type="InterPro" id="IPR042186">
    <property type="entry name" value="FimD_plug_dom"/>
</dbReference>
<organism evidence="1 2">
    <name type="scientific">Serratia marcescens</name>
    <dbReference type="NCBI Taxonomy" id="615"/>
    <lineage>
        <taxon>Bacteria</taxon>
        <taxon>Pseudomonadati</taxon>
        <taxon>Pseudomonadota</taxon>
        <taxon>Gammaproteobacteria</taxon>
        <taxon>Enterobacterales</taxon>
        <taxon>Yersiniaceae</taxon>
        <taxon>Serratia</taxon>
    </lineage>
</organism>
<dbReference type="PANTHER" id="PTHR30451:SF10">
    <property type="entry name" value="OUTER MEMBRANE USHER PROTEIN YFCU-RELATED"/>
    <property type="match status" value="1"/>
</dbReference>
<dbReference type="AlphaFoldDB" id="A0ABD5BJ94"/>
<accession>A0ABD5BJ94</accession>
<comment type="caution">
    <text evidence="1">The sequence shown here is derived from an EMBL/GenBank/DDBJ whole genome shotgun (WGS) entry which is preliminary data.</text>
</comment>